<evidence type="ECO:0000313" key="6">
    <source>
        <dbReference type="EMBL" id="ADK67230.1"/>
    </source>
</evidence>
<dbReference type="RefSeq" id="WP_013250982.1">
    <property type="nucleotide sequence ID" value="NC_014363.1"/>
</dbReference>
<dbReference type="Gene3D" id="3.40.1090.10">
    <property type="entry name" value="Cytosolic phospholipase A2 catalytic domain"/>
    <property type="match status" value="2"/>
</dbReference>
<feature type="domain" description="PNPLA" evidence="5">
    <location>
        <begin position="14"/>
        <end position="186"/>
    </location>
</feature>
<dbReference type="InterPro" id="IPR002641">
    <property type="entry name" value="PNPLA_dom"/>
</dbReference>
<dbReference type="Pfam" id="PF19890">
    <property type="entry name" value="DUF6363"/>
    <property type="match status" value="1"/>
</dbReference>
<dbReference type="OrthoDB" id="9802424at2"/>
<reference evidence="6 7" key="1">
    <citation type="journal article" date="2010" name="Stand. Genomic Sci.">
        <title>Complete genome sequence of Olsenella uli type strain (VPI D76D-27C).</title>
        <authorList>
            <person name="Goker M."/>
            <person name="Held B."/>
            <person name="Lucas S."/>
            <person name="Nolan M."/>
            <person name="Yasawong M."/>
            <person name="Glavina Del Rio T."/>
            <person name="Tice H."/>
            <person name="Cheng J.F."/>
            <person name="Bruce D."/>
            <person name="Detter J.C."/>
            <person name="Tapia R."/>
            <person name="Han C."/>
            <person name="Goodwin L."/>
            <person name="Pitluck S."/>
            <person name="Liolios K."/>
            <person name="Ivanova N."/>
            <person name="Mavromatis K."/>
            <person name="Mikhailova N."/>
            <person name="Pati A."/>
            <person name="Chen A."/>
            <person name="Palaniappan K."/>
            <person name="Land M."/>
            <person name="Hauser L."/>
            <person name="Chang Y.J."/>
            <person name="Jeffries C.D."/>
            <person name="Rohde M."/>
            <person name="Sikorski J."/>
            <person name="Pukall R."/>
            <person name="Woyke T."/>
            <person name="Bristow J."/>
            <person name="Eisen J.A."/>
            <person name="Markowitz V."/>
            <person name="Hugenholtz P."/>
            <person name="Kyrpides N.C."/>
            <person name="Klenk H.P."/>
            <person name="Lapidus A."/>
        </authorList>
    </citation>
    <scope>NUCLEOTIDE SEQUENCE [LARGE SCALE GENOMIC DNA]</scope>
    <source>
        <strain evidence="7">ATCC 49627 / DSM 7084 / CIP 109912 / JCM 12494 / NCIMB 702895 / VPI D76D-27C</strain>
    </source>
</reference>
<dbReference type="EMBL" id="CP002106">
    <property type="protein sequence ID" value="ADK67230.1"/>
    <property type="molecule type" value="Genomic_DNA"/>
</dbReference>
<dbReference type="GeneID" id="78511578"/>
<dbReference type="Proteomes" id="UP000000333">
    <property type="component" value="Chromosome"/>
</dbReference>
<dbReference type="InterPro" id="IPR037483">
    <property type="entry name" value="YjjU-like"/>
</dbReference>
<dbReference type="GO" id="GO:0016787">
    <property type="term" value="F:hydrolase activity"/>
    <property type="evidence" value="ECO:0007669"/>
    <property type="project" value="UniProtKB-UniRule"/>
</dbReference>
<accession>E1QXW6</accession>
<dbReference type="PATRIC" id="fig|633147.7.peg.1593"/>
<evidence type="ECO:0000256" key="1">
    <source>
        <dbReference type="ARBA" id="ARBA00022801"/>
    </source>
</evidence>
<dbReference type="HOGENOM" id="CLU_048271_1_1_11"/>
<keyword evidence="2 4" id="KW-0442">Lipid degradation</keyword>
<feature type="active site" description="Proton acceptor" evidence="4">
    <location>
        <position position="171"/>
    </location>
</feature>
<dbReference type="GO" id="GO:0016042">
    <property type="term" value="P:lipid catabolic process"/>
    <property type="evidence" value="ECO:0007669"/>
    <property type="project" value="UniProtKB-UniRule"/>
</dbReference>
<evidence type="ECO:0000256" key="3">
    <source>
        <dbReference type="ARBA" id="ARBA00023098"/>
    </source>
</evidence>
<dbReference type="InterPro" id="IPR050301">
    <property type="entry name" value="NTE"/>
</dbReference>
<dbReference type="InterPro" id="IPR045943">
    <property type="entry name" value="DUF6363"/>
</dbReference>
<dbReference type="PANTHER" id="PTHR14226">
    <property type="entry name" value="NEUROPATHY TARGET ESTERASE/SWISS CHEESE D.MELANOGASTER"/>
    <property type="match status" value="1"/>
</dbReference>
<keyword evidence="7" id="KW-1185">Reference proteome</keyword>
<dbReference type="CDD" id="cd07208">
    <property type="entry name" value="Pat_hypo_Ecoli_yjju_like"/>
    <property type="match status" value="1"/>
</dbReference>
<evidence type="ECO:0000313" key="7">
    <source>
        <dbReference type="Proteomes" id="UP000000333"/>
    </source>
</evidence>
<evidence type="ECO:0000256" key="2">
    <source>
        <dbReference type="ARBA" id="ARBA00022963"/>
    </source>
</evidence>
<evidence type="ECO:0000256" key="4">
    <source>
        <dbReference type="PROSITE-ProRule" id="PRU01161"/>
    </source>
</evidence>
<feature type="active site" description="Nucleophile" evidence="4">
    <location>
        <position position="47"/>
    </location>
</feature>
<evidence type="ECO:0000259" key="5">
    <source>
        <dbReference type="PROSITE" id="PS51635"/>
    </source>
</evidence>
<dbReference type="PANTHER" id="PTHR14226:SF25">
    <property type="entry name" value="PHOSPHOESTERASE"/>
    <property type="match status" value="1"/>
</dbReference>
<comment type="caution">
    <text evidence="4">Lacks conserved residue(s) required for the propagation of feature annotation.</text>
</comment>
<dbReference type="Pfam" id="PF01734">
    <property type="entry name" value="Patatin"/>
    <property type="match status" value="1"/>
</dbReference>
<feature type="short sequence motif" description="DGA/G" evidence="4">
    <location>
        <begin position="171"/>
        <end position="173"/>
    </location>
</feature>
<dbReference type="AlphaFoldDB" id="E1QXW6"/>
<organism evidence="6 7">
    <name type="scientific">Olsenella uli (strain ATCC 49627 / DSM 7084 / CCUG 31166 / CIP 109912 / JCM 12494 / LMG 11480 / NCIMB 702895 / VPI D76D-27C)</name>
    <name type="common">Lactobacillus uli</name>
    <dbReference type="NCBI Taxonomy" id="633147"/>
    <lineage>
        <taxon>Bacteria</taxon>
        <taxon>Bacillati</taxon>
        <taxon>Actinomycetota</taxon>
        <taxon>Coriobacteriia</taxon>
        <taxon>Coriobacteriales</taxon>
        <taxon>Atopobiaceae</taxon>
        <taxon>Olsenella</taxon>
    </lineage>
</organism>
<sequence length="299" mass="33441">MEDDLTNNITDCALVFEGGGYRAAYTAAIANALLREGLYFDFVCGLSAGASHAVDYVSRDQHRVKEAFMGRDGNERIGGVRSLLRGKGYFNADYLYAGCIDDGRLPFDFATFSRNPARVSIQAFERDTGRTVVFTKDDMPDVHQMIDRVRASSTLPMLMKPLPIEGTTYLDGGLGEGAGIPVRMAEQAGFDRFVLVATRPAGYRKTEPTARERRMIVRFGKSHPYVRNALLTRWERYNEELDRVERLEGEGRCLVVRPNTMPVKSTTLDSTQLEAAYQLGAAQAQREIPRIKEFLFPSS</sequence>
<keyword evidence="3 4" id="KW-0443">Lipid metabolism</keyword>
<dbReference type="KEGG" id="ols:Olsu_0098"/>
<name>E1QXW6_OLSUV</name>
<dbReference type="InterPro" id="IPR016035">
    <property type="entry name" value="Acyl_Trfase/lysoPLipase"/>
</dbReference>
<dbReference type="PROSITE" id="PS51635">
    <property type="entry name" value="PNPLA"/>
    <property type="match status" value="1"/>
</dbReference>
<dbReference type="SUPFAM" id="SSF52151">
    <property type="entry name" value="FabD/lysophospholipase-like"/>
    <property type="match status" value="1"/>
</dbReference>
<feature type="short sequence motif" description="GXSXG" evidence="4">
    <location>
        <begin position="45"/>
        <end position="49"/>
    </location>
</feature>
<dbReference type="STRING" id="633147.Olsu_0098"/>
<keyword evidence="1 4" id="KW-0378">Hydrolase</keyword>
<proteinExistence type="predicted"/>
<dbReference type="eggNOG" id="COG4667">
    <property type="taxonomic scope" value="Bacteria"/>
</dbReference>
<gene>
    <name evidence="6" type="ordered locus">Olsu_0098</name>
</gene>
<protein>
    <submittedName>
        <fullName evidence="6">Patatin</fullName>
    </submittedName>
</protein>